<dbReference type="OrthoDB" id="1521716at2"/>
<evidence type="ECO:0000313" key="1">
    <source>
        <dbReference type="EMBL" id="TWI88211.1"/>
    </source>
</evidence>
<dbReference type="AlphaFoldDB" id="A0A562T3U1"/>
<evidence type="ECO:0008006" key="3">
    <source>
        <dbReference type="Google" id="ProtNLM"/>
    </source>
</evidence>
<proteinExistence type="predicted"/>
<dbReference type="EMBL" id="VLLG01000003">
    <property type="protein sequence ID" value="TWI88211.1"/>
    <property type="molecule type" value="Genomic_DNA"/>
</dbReference>
<keyword evidence="2" id="KW-1185">Reference proteome</keyword>
<dbReference type="PANTHER" id="PTHR41339">
    <property type="entry name" value="LIPL48"/>
    <property type="match status" value="1"/>
</dbReference>
<name>A0A562T3U1_CHIJA</name>
<comment type="caution">
    <text evidence="1">The sequence shown here is derived from an EMBL/GenBank/DDBJ whole genome shotgun (WGS) entry which is preliminary data.</text>
</comment>
<accession>A0A562T3U1</accession>
<reference evidence="1 2" key="1">
    <citation type="journal article" date="2013" name="Stand. Genomic Sci.">
        <title>Genomic Encyclopedia of Type Strains, Phase I: The one thousand microbial genomes (KMG-I) project.</title>
        <authorList>
            <person name="Kyrpides N.C."/>
            <person name="Woyke T."/>
            <person name="Eisen J.A."/>
            <person name="Garrity G."/>
            <person name="Lilburn T.G."/>
            <person name="Beck B.J."/>
            <person name="Whitman W.B."/>
            <person name="Hugenholtz P."/>
            <person name="Klenk H.P."/>
        </authorList>
    </citation>
    <scope>NUCLEOTIDE SEQUENCE [LARGE SCALE GENOMIC DNA]</scope>
    <source>
        <strain evidence="1 2">DSM 13484</strain>
    </source>
</reference>
<dbReference type="Proteomes" id="UP000316778">
    <property type="component" value="Unassembled WGS sequence"/>
</dbReference>
<evidence type="ECO:0000313" key="2">
    <source>
        <dbReference type="Proteomes" id="UP000316778"/>
    </source>
</evidence>
<protein>
    <recommendedName>
        <fullName evidence="3">T9SS C-terminal target domain-containing protein</fullName>
    </recommendedName>
</protein>
<dbReference type="PROSITE" id="PS51257">
    <property type="entry name" value="PROKAR_LIPOPROTEIN"/>
    <property type="match status" value="1"/>
</dbReference>
<organism evidence="1 2">
    <name type="scientific">Chitinophaga japonensis</name>
    <name type="common">Flexibacter japonensis</name>
    <dbReference type="NCBI Taxonomy" id="104662"/>
    <lineage>
        <taxon>Bacteria</taxon>
        <taxon>Pseudomonadati</taxon>
        <taxon>Bacteroidota</taxon>
        <taxon>Chitinophagia</taxon>
        <taxon>Chitinophagales</taxon>
        <taxon>Chitinophagaceae</taxon>
        <taxon>Chitinophaga</taxon>
    </lineage>
</organism>
<gene>
    <name evidence="1" type="ORF">LX66_2294</name>
</gene>
<dbReference type="RefSeq" id="WP_145713242.1">
    <property type="nucleotide sequence ID" value="NZ_BAAAFY010000001.1"/>
</dbReference>
<sequence length="462" mass="47915">MKKALVYCGALAALAFGACKKEAQQPVAERPLSAGVTYLANGDTLPNIIEGGDTIRLEGACNTFYLDGKCYVKRGGVLVIKQGVTVKGISKPTPAEASALVITRGGRIFADGTETQPIIFTSTVDSVGKWGGVVILGQAPINQDTTTVTIEGIDLPSLPAGVDVHFGGSNSSDNSGRFNYVRIYNAGAAISPNNELNSLTLGGVGSGTQIHHVLAANGADDAFECFGGTVSLRYIIAQSTNDDAFDFDFGYRGAIQFALAVVKSVDNTFNGDANGIESDNDGTGSSATPQTRPVISNMTIIGGNSAAVTGTVRGTRFRRNSSGILYNSIIMGYNTGYAEIAIQSVRHNLIQAFTTGATPALDASNKVWVGGNANDSIRLRNPFGSLPTVWMFGQPNSPATFDARPDTTVGSPAATGAVFNEAPINAFVGGSGMTAVSYRGAFDPAAANGTAWMAFALDNTCN</sequence>
<dbReference type="PANTHER" id="PTHR41339:SF1">
    <property type="entry name" value="SECRETED PROTEIN"/>
    <property type="match status" value="1"/>
</dbReference>